<evidence type="ECO:0008006" key="3">
    <source>
        <dbReference type="Google" id="ProtNLM"/>
    </source>
</evidence>
<proteinExistence type="predicted"/>
<sequence length="293" mass="33420">MEIVPNEEEIAIDVILLAIKSPRIIDGKIHKEGKKIYYQIVRANGKSQMYLVFSHMLKSFDSEDLEDLYKLVKARYGSTRPVEDLDLLLWNDLKNMFEPHAEDVIYMLVEKNYPLTPPTISQMLEKKLQIDYEIEMAYQLCKLIIKQLKKGGLLGLKVFLMLFRVTATLIDVNAAQSKLVLLENFNKNYSKCLRLLYKVNAAEGVNAASEEVNTAEKELKLCEAKTVEPSVDEPPEVELKELPPHLEYAFLEGDNKLPVIIAKDLKDEEKAALLKVLKSHKRAIAWTSDITGV</sequence>
<keyword evidence="2" id="KW-1185">Reference proteome</keyword>
<reference evidence="1" key="2">
    <citation type="submission" date="2022-01" db="EMBL/GenBank/DDBJ databases">
        <authorList>
            <person name="Yamashiro T."/>
            <person name="Shiraishi A."/>
            <person name="Satake H."/>
            <person name="Nakayama K."/>
        </authorList>
    </citation>
    <scope>NUCLEOTIDE SEQUENCE</scope>
</reference>
<dbReference type="EMBL" id="BQNB010019292">
    <property type="protein sequence ID" value="GJT83772.1"/>
    <property type="molecule type" value="Genomic_DNA"/>
</dbReference>
<gene>
    <name evidence="1" type="ORF">Tco_1058114</name>
</gene>
<evidence type="ECO:0000313" key="1">
    <source>
        <dbReference type="EMBL" id="GJT83772.1"/>
    </source>
</evidence>
<dbReference type="Proteomes" id="UP001151760">
    <property type="component" value="Unassembled WGS sequence"/>
</dbReference>
<name>A0ABQ5H943_9ASTR</name>
<accession>A0ABQ5H943</accession>
<organism evidence="1 2">
    <name type="scientific">Tanacetum coccineum</name>
    <dbReference type="NCBI Taxonomy" id="301880"/>
    <lineage>
        <taxon>Eukaryota</taxon>
        <taxon>Viridiplantae</taxon>
        <taxon>Streptophyta</taxon>
        <taxon>Embryophyta</taxon>
        <taxon>Tracheophyta</taxon>
        <taxon>Spermatophyta</taxon>
        <taxon>Magnoliopsida</taxon>
        <taxon>eudicotyledons</taxon>
        <taxon>Gunneridae</taxon>
        <taxon>Pentapetalae</taxon>
        <taxon>asterids</taxon>
        <taxon>campanulids</taxon>
        <taxon>Asterales</taxon>
        <taxon>Asteraceae</taxon>
        <taxon>Asteroideae</taxon>
        <taxon>Anthemideae</taxon>
        <taxon>Anthemidinae</taxon>
        <taxon>Tanacetum</taxon>
    </lineage>
</organism>
<evidence type="ECO:0000313" key="2">
    <source>
        <dbReference type="Proteomes" id="UP001151760"/>
    </source>
</evidence>
<protein>
    <recommendedName>
        <fullName evidence="3">Reverse transcriptase domain-containing protein</fullName>
    </recommendedName>
</protein>
<comment type="caution">
    <text evidence="1">The sequence shown here is derived from an EMBL/GenBank/DDBJ whole genome shotgun (WGS) entry which is preliminary data.</text>
</comment>
<reference evidence="1" key="1">
    <citation type="journal article" date="2022" name="Int. J. Mol. Sci.">
        <title>Draft Genome of Tanacetum Coccineum: Genomic Comparison of Closely Related Tanacetum-Family Plants.</title>
        <authorList>
            <person name="Yamashiro T."/>
            <person name="Shiraishi A."/>
            <person name="Nakayama K."/>
            <person name="Satake H."/>
        </authorList>
    </citation>
    <scope>NUCLEOTIDE SEQUENCE</scope>
</reference>